<name>A0AAV7W6P6_PLEWA</name>
<keyword evidence="2" id="KW-1185">Reference proteome</keyword>
<evidence type="ECO:0000313" key="1">
    <source>
        <dbReference type="EMBL" id="KAJ1209644.1"/>
    </source>
</evidence>
<sequence length="166" mass="19167">MHLYRETTMTSSQSYEGPVMMAFLETLRKVIVAIKQSIAAVKQEIAADLKNILMDLCKKGQWVDSLEQTTDSRTEGLEEHHLELIELWYKNLELHFQLEDLKNRSHRSNIRIQGVPLQAVLGSLVYHKALELMDQMIHINWTHRVGCPAGSPGQPQNILTCLHYYR</sequence>
<gene>
    <name evidence="1" type="ORF">NDU88_005018</name>
</gene>
<evidence type="ECO:0000313" key="2">
    <source>
        <dbReference type="Proteomes" id="UP001066276"/>
    </source>
</evidence>
<reference evidence="1" key="1">
    <citation type="journal article" date="2022" name="bioRxiv">
        <title>Sequencing and chromosome-scale assembly of the giantPleurodeles waltlgenome.</title>
        <authorList>
            <person name="Brown T."/>
            <person name="Elewa A."/>
            <person name="Iarovenko S."/>
            <person name="Subramanian E."/>
            <person name="Araus A.J."/>
            <person name="Petzold A."/>
            <person name="Susuki M."/>
            <person name="Suzuki K.-i.T."/>
            <person name="Hayashi T."/>
            <person name="Toyoda A."/>
            <person name="Oliveira C."/>
            <person name="Osipova E."/>
            <person name="Leigh N.D."/>
            <person name="Simon A."/>
            <person name="Yun M.H."/>
        </authorList>
    </citation>
    <scope>NUCLEOTIDE SEQUENCE</scope>
    <source>
        <strain evidence="1">20211129_DDA</strain>
        <tissue evidence="1">Liver</tissue>
    </source>
</reference>
<comment type="caution">
    <text evidence="1">The sequence shown here is derived from an EMBL/GenBank/DDBJ whole genome shotgun (WGS) entry which is preliminary data.</text>
</comment>
<dbReference type="Proteomes" id="UP001066276">
    <property type="component" value="Chromosome 1_2"/>
</dbReference>
<dbReference type="EMBL" id="JANPWB010000002">
    <property type="protein sequence ID" value="KAJ1209644.1"/>
    <property type="molecule type" value="Genomic_DNA"/>
</dbReference>
<evidence type="ECO:0008006" key="3">
    <source>
        <dbReference type="Google" id="ProtNLM"/>
    </source>
</evidence>
<proteinExistence type="predicted"/>
<dbReference type="AlphaFoldDB" id="A0AAV7W6P6"/>
<protein>
    <recommendedName>
        <fullName evidence="3">Rx N-terminal domain-containing protein</fullName>
    </recommendedName>
</protein>
<accession>A0AAV7W6P6</accession>
<organism evidence="1 2">
    <name type="scientific">Pleurodeles waltl</name>
    <name type="common">Iberian ribbed newt</name>
    <dbReference type="NCBI Taxonomy" id="8319"/>
    <lineage>
        <taxon>Eukaryota</taxon>
        <taxon>Metazoa</taxon>
        <taxon>Chordata</taxon>
        <taxon>Craniata</taxon>
        <taxon>Vertebrata</taxon>
        <taxon>Euteleostomi</taxon>
        <taxon>Amphibia</taxon>
        <taxon>Batrachia</taxon>
        <taxon>Caudata</taxon>
        <taxon>Salamandroidea</taxon>
        <taxon>Salamandridae</taxon>
        <taxon>Pleurodelinae</taxon>
        <taxon>Pleurodeles</taxon>
    </lineage>
</organism>